<evidence type="ECO:0000259" key="1">
    <source>
        <dbReference type="Pfam" id="PF00425"/>
    </source>
</evidence>
<evidence type="ECO:0000313" key="3">
    <source>
        <dbReference type="Proteomes" id="UP000198891"/>
    </source>
</evidence>
<gene>
    <name evidence="2" type="ORF">SAMN05216554_1057</name>
</gene>
<keyword evidence="3" id="KW-1185">Reference proteome</keyword>
<dbReference type="OrthoDB" id="3518032at2"/>
<dbReference type="Gene3D" id="3.60.120.10">
    <property type="entry name" value="Anthranilate synthase"/>
    <property type="match status" value="1"/>
</dbReference>
<dbReference type="Pfam" id="PF00425">
    <property type="entry name" value="Chorismate_bind"/>
    <property type="match status" value="1"/>
</dbReference>
<dbReference type="InterPro" id="IPR015890">
    <property type="entry name" value="Chorismate_C"/>
</dbReference>
<dbReference type="InterPro" id="IPR005801">
    <property type="entry name" value="ADC_synthase"/>
</dbReference>
<feature type="domain" description="Chorismate-utilising enzyme C-terminal" evidence="1">
    <location>
        <begin position="126"/>
        <end position="380"/>
    </location>
</feature>
<organism evidence="2 3">
    <name type="scientific">Herbiconiux ginsengi</name>
    <dbReference type="NCBI Taxonomy" id="381665"/>
    <lineage>
        <taxon>Bacteria</taxon>
        <taxon>Bacillati</taxon>
        <taxon>Actinomycetota</taxon>
        <taxon>Actinomycetes</taxon>
        <taxon>Micrococcales</taxon>
        <taxon>Microbacteriaceae</taxon>
        <taxon>Herbiconiux</taxon>
    </lineage>
</organism>
<protein>
    <submittedName>
        <fullName evidence="2">Chorismate binding enzyme</fullName>
    </submittedName>
</protein>
<name>A0A1H3LMY9_9MICO</name>
<proteinExistence type="predicted"/>
<evidence type="ECO:0000313" key="2">
    <source>
        <dbReference type="EMBL" id="SDY65907.1"/>
    </source>
</evidence>
<dbReference type="Proteomes" id="UP000198891">
    <property type="component" value="Unassembled WGS sequence"/>
</dbReference>
<dbReference type="AlphaFoldDB" id="A0A1H3LMY9"/>
<dbReference type="PANTHER" id="PTHR11236:SF50">
    <property type="entry name" value="AMINODEOXYCHORISMATE SYNTHASE COMPONENT 1"/>
    <property type="match status" value="1"/>
</dbReference>
<dbReference type="GO" id="GO:0000162">
    <property type="term" value="P:L-tryptophan biosynthetic process"/>
    <property type="evidence" value="ECO:0007669"/>
    <property type="project" value="TreeGrafter"/>
</dbReference>
<dbReference type="PRINTS" id="PR00095">
    <property type="entry name" value="ANTSNTHASEI"/>
</dbReference>
<dbReference type="PANTHER" id="PTHR11236">
    <property type="entry name" value="AMINOBENZOATE/ANTHRANILATE SYNTHASE"/>
    <property type="match status" value="1"/>
</dbReference>
<dbReference type="InterPro" id="IPR019999">
    <property type="entry name" value="Anth_synth_I-like"/>
</dbReference>
<dbReference type="RefSeq" id="WP_092549740.1">
    <property type="nucleotide sequence ID" value="NZ_FNPZ01000001.1"/>
</dbReference>
<dbReference type="STRING" id="381665.SAMN05216554_1057"/>
<dbReference type="GO" id="GO:0046820">
    <property type="term" value="F:4-amino-4-deoxychorismate synthase activity"/>
    <property type="evidence" value="ECO:0007669"/>
    <property type="project" value="TreeGrafter"/>
</dbReference>
<dbReference type="EMBL" id="FNPZ01000001">
    <property type="protein sequence ID" value="SDY65907.1"/>
    <property type="molecule type" value="Genomic_DNA"/>
</dbReference>
<dbReference type="SUPFAM" id="SSF56322">
    <property type="entry name" value="ADC synthase"/>
    <property type="match status" value="1"/>
</dbReference>
<sequence>MTEEGPAARFARTFFADFENAAWLPSSDGTKHMFCSGQVVRGAEARARTTELFERPGDTEPEAPISAVGWIPYEYSAATLGGMRVASAGRPQFLITDHVVTVKESTGSGNRTPYLPKQNVRWRDSEDEYLRKIASCVDRIRAGDAYVLCLTSRASMRSATGWDAIATFAALRQSSPGTRQALLRMDGISYLVASPERFLTIAGERVVSSPIKGTRARYDDPGRDAEAAHELQLDEKERAENLMIVDLVRNDLSRVCVPGSVLVEELFAVKSYLSVHQLESTVSGTLAPGSRLWSVIDSLFPAGSMTGAPKRSATNILRSLEGEPRGLYAGAFGTIGAGRMDLSMSIRGITLDGQLAHIGTGGGITALSDPGAEYQEMRLKAESALSALRAAD</sequence>
<reference evidence="2 3" key="1">
    <citation type="submission" date="2016-10" db="EMBL/GenBank/DDBJ databases">
        <authorList>
            <person name="de Groot N.N."/>
        </authorList>
    </citation>
    <scope>NUCLEOTIDE SEQUENCE [LARGE SCALE GENOMIC DNA]</scope>
    <source>
        <strain evidence="2 3">CGMCC 4.3491</strain>
    </source>
</reference>
<accession>A0A1H3LMY9</accession>